<name>A0A6N8IDL9_9ACTN</name>
<evidence type="ECO:0000313" key="1">
    <source>
        <dbReference type="EMBL" id="MVN13867.1"/>
    </source>
</evidence>
<dbReference type="EMBL" id="WPOC01000001">
    <property type="protein sequence ID" value="MVN13867.1"/>
    <property type="molecule type" value="Genomic_DNA"/>
</dbReference>
<dbReference type="AlphaFoldDB" id="A0A6N8IDL9"/>
<keyword evidence="2" id="KW-1185">Reference proteome</keyword>
<evidence type="ECO:0000313" key="2">
    <source>
        <dbReference type="Proteomes" id="UP000468327"/>
    </source>
</evidence>
<comment type="caution">
    <text evidence="1">The sequence shown here is derived from an EMBL/GenBank/DDBJ whole genome shotgun (WGS) entry which is preliminary data.</text>
</comment>
<dbReference type="Proteomes" id="UP000468327">
    <property type="component" value="Unassembled WGS sequence"/>
</dbReference>
<accession>A0A6N8IDL9</accession>
<dbReference type="Gene3D" id="3.40.960.10">
    <property type="entry name" value="VSR Endonuclease"/>
    <property type="match status" value="1"/>
</dbReference>
<gene>
    <name evidence="1" type="ORF">GO738_00595</name>
</gene>
<evidence type="ECO:0008006" key="3">
    <source>
        <dbReference type="Google" id="ProtNLM"/>
    </source>
</evidence>
<proteinExistence type="predicted"/>
<sequence>MASRLSLAHLMQVGFELCGTYALAEDGPAKQRKEPLTSVGELKSFIESAPNAYGRAKALRAVRYLMDGSASPMETVLAMLLCLPYKLGGYAIPQPVLNYRVDAPPSMRKLADRSFCVCDLCWPAAKLSVEYDSKRYHTDPERQDSDARRRNMLIALGYNVVTASWNQVTDGGAFNRLAQQVAKQTGKRLRYVDPAFTRKHIALRDELLESLHRSAEDGL</sequence>
<reference evidence="1 2" key="1">
    <citation type="submission" date="2019-11" db="EMBL/GenBank/DDBJ databases">
        <title>Whole genome shotgun sequencing (WGS) data from Adlercreutzia equolifaciens ResAG-91, Eggerthella lenta MRI-F36, MRI-F37, MRI-F40, ResAG-49, ResAG-88, ResAG-121, ResAG-145, and Gordonibacter sp. ResAG-5, ResAG-26, ResAG-43, ResAG-50, ResAG-59.</title>
        <authorList>
            <person name="Stoll D.A."/>
            <person name="Danylec N."/>
            <person name="Franz C.M.A.P."/>
            <person name="Huch M."/>
        </authorList>
    </citation>
    <scope>NUCLEOTIDE SEQUENCE [LARGE SCALE GENOMIC DNA]</scope>
    <source>
        <strain evidence="1 2">ResAG-59</strain>
    </source>
</reference>
<organism evidence="1 2">
    <name type="scientific">Gordonibacter urolithinfaciens</name>
    <dbReference type="NCBI Taxonomy" id="1335613"/>
    <lineage>
        <taxon>Bacteria</taxon>
        <taxon>Bacillati</taxon>
        <taxon>Actinomycetota</taxon>
        <taxon>Coriobacteriia</taxon>
        <taxon>Eggerthellales</taxon>
        <taxon>Eggerthellaceae</taxon>
        <taxon>Gordonibacter</taxon>
    </lineage>
</organism>
<protein>
    <recommendedName>
        <fullName evidence="3">DUF559 domain-containing protein</fullName>
    </recommendedName>
</protein>